<dbReference type="InterPro" id="IPR036457">
    <property type="entry name" value="PPM-type-like_dom_sf"/>
</dbReference>
<dbReference type="AlphaFoldDB" id="A0A6N3HC69"/>
<dbReference type="EMBL" id="CACRTR010000023">
    <property type="protein sequence ID" value="VYU74395.1"/>
    <property type="molecule type" value="Genomic_DNA"/>
</dbReference>
<organism evidence="2">
    <name type="scientific">Eubacterium limosum</name>
    <dbReference type="NCBI Taxonomy" id="1736"/>
    <lineage>
        <taxon>Bacteria</taxon>
        <taxon>Bacillati</taxon>
        <taxon>Bacillota</taxon>
        <taxon>Clostridia</taxon>
        <taxon>Eubacteriales</taxon>
        <taxon>Eubacteriaceae</taxon>
        <taxon>Eubacterium</taxon>
    </lineage>
</organism>
<dbReference type="InterPro" id="IPR001932">
    <property type="entry name" value="PPM-type_phosphatase-like_dom"/>
</dbReference>
<proteinExistence type="predicted"/>
<dbReference type="CDD" id="cd00143">
    <property type="entry name" value="PP2Cc"/>
    <property type="match status" value="1"/>
</dbReference>
<dbReference type="SUPFAM" id="SSF81606">
    <property type="entry name" value="PP2C-like"/>
    <property type="match status" value="1"/>
</dbReference>
<protein>
    <submittedName>
        <fullName evidence="2">Protein phosphatase 2C</fullName>
    </submittedName>
</protein>
<name>A0A6N3HC69_EUBLI</name>
<dbReference type="Gene3D" id="3.60.40.10">
    <property type="entry name" value="PPM-type phosphatase domain"/>
    <property type="match status" value="1"/>
</dbReference>
<reference evidence="2" key="1">
    <citation type="submission" date="2019-11" db="EMBL/GenBank/DDBJ databases">
        <authorList>
            <person name="Feng L."/>
        </authorList>
    </citation>
    <scope>NUCLEOTIDE SEQUENCE</scope>
    <source>
        <strain evidence="2">ElimosumLFYP34</strain>
    </source>
</reference>
<dbReference type="SMART" id="SM00332">
    <property type="entry name" value="PP2Cc"/>
    <property type="match status" value="1"/>
</dbReference>
<feature type="domain" description="PPM-type phosphatase" evidence="1">
    <location>
        <begin position="7"/>
        <end position="232"/>
    </location>
</feature>
<evidence type="ECO:0000259" key="1">
    <source>
        <dbReference type="PROSITE" id="PS51746"/>
    </source>
</evidence>
<accession>A0A6N3HC69</accession>
<evidence type="ECO:0000313" key="2">
    <source>
        <dbReference type="EMBL" id="VYU74395.1"/>
    </source>
</evidence>
<gene>
    <name evidence="2" type="ORF">ELLFYP34_01139</name>
</gene>
<dbReference type="Pfam" id="PF13672">
    <property type="entry name" value="PP2C_2"/>
    <property type="match status" value="1"/>
</dbReference>
<sequence>MDSVKITYDSITDIGKRKNNEDRLLCIHKERDKGTFAVFAVADGVGGRPRGENASTIVMNEVKLWAKKMFYQSEEDTIDPLKELQRLIKCANTHVFNYGVKNGIHPGSTLTMLLFYDSAIYLAHVGDSVAYQIENGFSYKISDDHIGYRGKKKGLTSCIGTREKVNVIQTRKLKANLPTVFFIGSDGIFNTLQINRYIEPLMNEKKGVLSEIVKNIRAEGETDNATGIVIKVRKNGQ</sequence>
<dbReference type="PROSITE" id="PS51746">
    <property type="entry name" value="PPM_2"/>
    <property type="match status" value="1"/>
</dbReference>